<evidence type="ECO:0000256" key="2">
    <source>
        <dbReference type="ARBA" id="ARBA00023163"/>
    </source>
</evidence>
<name>A0A2R7Y5U0_9CREN</name>
<comment type="caution">
    <text evidence="6">The sequence shown here is derived from an EMBL/GenBank/DDBJ whole genome shotgun (WGS) entry which is preliminary data.</text>
</comment>
<dbReference type="EC" id="2.7.7.6" evidence="4"/>
<comment type="similarity">
    <text evidence="3 4">Belongs to the archaeal Rpo11/eukaryotic RPB11/RPC19 RNA polymerase subunit family.</text>
</comment>
<protein>
    <recommendedName>
        <fullName evidence="4">DNA-directed RNA polymerase subunit Rpo11</fullName>
        <ecNumber evidence="4">2.7.7.6</ecNumber>
    </recommendedName>
    <alternativeName>
        <fullName evidence="4">DNA-directed RNA polymerase subunit L</fullName>
    </alternativeName>
</protein>
<dbReference type="GO" id="GO:0003677">
    <property type="term" value="F:DNA binding"/>
    <property type="evidence" value="ECO:0007669"/>
    <property type="project" value="InterPro"/>
</dbReference>
<proteinExistence type="inferred from homology"/>
<dbReference type="InterPro" id="IPR009025">
    <property type="entry name" value="RBP11-like_dimer"/>
</dbReference>
<comment type="subunit">
    <text evidence="4">Part of the RNA polymerase complex.</text>
</comment>
<evidence type="ECO:0000256" key="4">
    <source>
        <dbReference type="HAMAP-Rule" id="MF_00261"/>
    </source>
</evidence>
<keyword evidence="2 4" id="KW-0804">Transcription</keyword>
<keyword evidence="1 4" id="KW-0240">DNA-directed RNA polymerase</keyword>
<evidence type="ECO:0000313" key="6">
    <source>
        <dbReference type="EMBL" id="PUA32232.1"/>
    </source>
</evidence>
<dbReference type="HAMAP" id="MF_00261">
    <property type="entry name" value="RNApol_arch_Rpo11"/>
    <property type="match status" value="1"/>
</dbReference>
<dbReference type="InterPro" id="IPR036603">
    <property type="entry name" value="RBP11-like"/>
</dbReference>
<comment type="catalytic activity">
    <reaction evidence="4">
        <text>RNA(n) + a ribonucleoside 5'-triphosphate = RNA(n+1) + diphosphate</text>
        <dbReference type="Rhea" id="RHEA:21248"/>
        <dbReference type="Rhea" id="RHEA-COMP:14527"/>
        <dbReference type="Rhea" id="RHEA-COMP:17342"/>
        <dbReference type="ChEBI" id="CHEBI:33019"/>
        <dbReference type="ChEBI" id="CHEBI:61557"/>
        <dbReference type="ChEBI" id="CHEBI:140395"/>
        <dbReference type="EC" id="2.7.7.6"/>
    </reaction>
</comment>
<dbReference type="GO" id="GO:0003899">
    <property type="term" value="F:DNA-directed RNA polymerase activity"/>
    <property type="evidence" value="ECO:0007669"/>
    <property type="project" value="UniProtKB-UniRule"/>
</dbReference>
<dbReference type="GO" id="GO:0005737">
    <property type="term" value="C:cytoplasm"/>
    <property type="evidence" value="ECO:0007669"/>
    <property type="project" value="UniProtKB-SubCell"/>
</dbReference>
<dbReference type="InterPro" id="IPR022905">
    <property type="entry name" value="Rpo11-like"/>
</dbReference>
<dbReference type="SUPFAM" id="SSF55257">
    <property type="entry name" value="RBP11-like subunits of RNA polymerase"/>
    <property type="match status" value="1"/>
</dbReference>
<keyword evidence="4" id="KW-0963">Cytoplasm</keyword>
<keyword evidence="4" id="KW-0808">Transferase</keyword>
<gene>
    <name evidence="4" type="primary">rpo11</name>
    <name evidence="4" type="synonym">rpoL</name>
    <name evidence="6" type="ORF">B7O98_06065</name>
</gene>
<dbReference type="CDD" id="cd06927">
    <property type="entry name" value="RNAP_L"/>
    <property type="match status" value="1"/>
</dbReference>
<evidence type="ECO:0000256" key="3">
    <source>
        <dbReference type="ARBA" id="ARBA00025751"/>
    </source>
</evidence>
<evidence type="ECO:0000259" key="5">
    <source>
        <dbReference type="Pfam" id="PF13656"/>
    </source>
</evidence>
<dbReference type="GO" id="GO:0046983">
    <property type="term" value="F:protein dimerization activity"/>
    <property type="evidence" value="ECO:0007669"/>
    <property type="project" value="InterPro"/>
</dbReference>
<evidence type="ECO:0000256" key="1">
    <source>
        <dbReference type="ARBA" id="ARBA00022478"/>
    </source>
</evidence>
<dbReference type="PROSITE" id="PS01154">
    <property type="entry name" value="RNA_POL_L_13KD"/>
    <property type="match status" value="1"/>
</dbReference>
<feature type="domain" description="DNA-directed RNA polymerase RBP11-like dimerisation" evidence="5">
    <location>
        <begin position="13"/>
        <end position="83"/>
    </location>
</feature>
<dbReference type="Proteomes" id="UP000244093">
    <property type="component" value="Unassembled WGS sequence"/>
</dbReference>
<dbReference type="GO" id="GO:0000428">
    <property type="term" value="C:DNA-directed RNA polymerase complex"/>
    <property type="evidence" value="ECO:0007669"/>
    <property type="project" value="UniProtKB-KW"/>
</dbReference>
<dbReference type="AlphaFoldDB" id="A0A2R7Y5U0"/>
<dbReference type="Gene3D" id="3.30.1360.10">
    <property type="entry name" value="RNA polymerase, RBP11-like subunit"/>
    <property type="match status" value="1"/>
</dbReference>
<evidence type="ECO:0000313" key="7">
    <source>
        <dbReference type="Proteomes" id="UP000244093"/>
    </source>
</evidence>
<accession>A0A2R7Y5U0</accession>
<dbReference type="GO" id="GO:0006351">
    <property type="term" value="P:DNA-templated transcription"/>
    <property type="evidence" value="ECO:0007669"/>
    <property type="project" value="UniProtKB-UniRule"/>
</dbReference>
<dbReference type="PANTHER" id="PTHR13946:SF28">
    <property type="entry name" value="DNA-DIRECTED RNA POLYMERASES I AND III SUBUNIT RPAC2"/>
    <property type="match status" value="1"/>
</dbReference>
<sequence>MEIEVKKYTDRELVLKLKGEDHTLGNLLAKHALSHPHVKLAAYVVEHPLEGSPTLRIVTDGQVDPVSILKEVVKNVKEMINDLTIEVSNVLGENL</sequence>
<dbReference type="InterPro" id="IPR008193">
    <property type="entry name" value="RNA_pol_Rpb11_13-16kDa_CS"/>
</dbReference>
<comment type="subcellular location">
    <subcellularLocation>
        <location evidence="4">Cytoplasm</location>
    </subcellularLocation>
</comment>
<comment type="function">
    <text evidence="4">DNA-dependent RNA polymerase (RNAP) catalyzes the transcription of DNA into RNA using the four ribonucleoside triphosphates as substrates.</text>
</comment>
<reference evidence="6 7" key="1">
    <citation type="journal article" date="2018" name="Syst. Appl. Microbiol.">
        <title>A new symbiotic nanoarchaeote (Candidatus Nanoclepta minutus) and its host (Zestosphaera tikiterensis gen. nov., sp. nov.) from a New Zealand hot spring.</title>
        <authorList>
            <person name="St John E."/>
            <person name="Liu Y."/>
            <person name="Podar M."/>
            <person name="Stott M.B."/>
            <person name="Meneghin J."/>
            <person name="Chen Z."/>
            <person name="Lagutin K."/>
            <person name="Mitchell K."/>
            <person name="Reysenbach A.L."/>
        </authorList>
    </citation>
    <scope>NUCLEOTIDE SEQUENCE [LARGE SCALE GENOMIC DNA]</scope>
    <source>
        <strain evidence="6">NZ3</strain>
    </source>
</reference>
<dbReference type="Pfam" id="PF13656">
    <property type="entry name" value="RNA_pol_L_2"/>
    <property type="match status" value="1"/>
</dbReference>
<keyword evidence="4" id="KW-0548">Nucleotidyltransferase</keyword>
<dbReference type="EMBL" id="NBVN01000004">
    <property type="protein sequence ID" value="PUA32232.1"/>
    <property type="molecule type" value="Genomic_DNA"/>
</dbReference>
<dbReference type="PANTHER" id="PTHR13946">
    <property type="entry name" value="DNA-DIRECTED RNA POLYMERASE I,II,III"/>
    <property type="match status" value="1"/>
</dbReference>
<organism evidence="6 7">
    <name type="scientific">Zestosphaera tikiterensis</name>
    <dbReference type="NCBI Taxonomy" id="1973259"/>
    <lineage>
        <taxon>Archaea</taxon>
        <taxon>Thermoproteota</taxon>
        <taxon>Thermoprotei</taxon>
        <taxon>Desulfurococcales</taxon>
        <taxon>Desulfurococcaceae</taxon>
        <taxon>Zestosphaera</taxon>
    </lineage>
</organism>